<dbReference type="Gene3D" id="3.60.60.10">
    <property type="entry name" value="Penicillin V Acylase, Chain A"/>
    <property type="match status" value="1"/>
</dbReference>
<dbReference type="AlphaFoldDB" id="A0ABD5QRX0"/>
<gene>
    <name evidence="1" type="ORF">ACFPJA_09365</name>
</gene>
<dbReference type="RefSeq" id="WP_122105102.1">
    <property type="nucleotide sequence ID" value="NZ_JBHSKV010000013.1"/>
</dbReference>
<proteinExistence type="predicted"/>
<dbReference type="InterPro" id="IPR008551">
    <property type="entry name" value="TANGO2"/>
</dbReference>
<reference evidence="1 2" key="1">
    <citation type="journal article" date="2019" name="Int. J. Syst. Evol. Microbiol.">
        <title>The Global Catalogue of Microorganisms (GCM) 10K type strain sequencing project: providing services to taxonomists for standard genome sequencing and annotation.</title>
        <authorList>
            <consortium name="The Broad Institute Genomics Platform"/>
            <consortium name="The Broad Institute Genome Sequencing Center for Infectious Disease"/>
            <person name="Wu L."/>
            <person name="Ma J."/>
        </authorList>
    </citation>
    <scope>NUCLEOTIDE SEQUENCE [LARGE SCALE GENOMIC DNA]</scope>
    <source>
        <strain evidence="1 2">CGMCC 1.16026</strain>
    </source>
</reference>
<dbReference type="PANTHER" id="PTHR17985">
    <property type="entry name" value="SER/THR-RICH PROTEIN T10 IN DGCR REGION"/>
    <property type="match status" value="1"/>
</dbReference>
<dbReference type="EMBL" id="JBHSKV010000013">
    <property type="protein sequence ID" value="MFC5134918.1"/>
    <property type="molecule type" value="Genomic_DNA"/>
</dbReference>
<accession>A0ABD5QRX0</accession>
<protein>
    <submittedName>
        <fullName evidence="1">NRDE family protein</fullName>
    </submittedName>
</protein>
<organism evidence="1 2">
    <name type="scientific">Halorubrum glutamatedens</name>
    <dbReference type="NCBI Taxonomy" id="2707018"/>
    <lineage>
        <taxon>Archaea</taxon>
        <taxon>Methanobacteriati</taxon>
        <taxon>Methanobacteriota</taxon>
        <taxon>Stenosarchaea group</taxon>
        <taxon>Halobacteria</taxon>
        <taxon>Halobacteriales</taxon>
        <taxon>Haloferacaceae</taxon>
        <taxon>Halorubrum</taxon>
    </lineage>
</organism>
<evidence type="ECO:0000313" key="1">
    <source>
        <dbReference type="EMBL" id="MFC5134918.1"/>
    </source>
</evidence>
<comment type="caution">
    <text evidence="1">The sequence shown here is derived from an EMBL/GenBank/DDBJ whole genome shotgun (WGS) entry which is preliminary data.</text>
</comment>
<dbReference type="Pfam" id="PF05742">
    <property type="entry name" value="TANGO2"/>
    <property type="match status" value="1"/>
</dbReference>
<evidence type="ECO:0000313" key="2">
    <source>
        <dbReference type="Proteomes" id="UP001596145"/>
    </source>
</evidence>
<keyword evidence="2" id="KW-1185">Reference proteome</keyword>
<sequence length="257" mass="27569">MCTLTLAWRVFPEVPVALAANRDESLGRASEPPSVRGDDRRFIAPRDAEAGGTWIGTNDAGVVVAVTNRWLEVDREGDRSRGLLVEDCMREPSAESAVRAVEREVADRDYDGFNLVLADGAAAFLCSYDGGLAVTRLDPGVHVVGNVGGVLNGEARFAIPDRREEVGRERAESVRRITDALVPEPGESGEAWLDRASDVLADHAYGACIHGDGYGTRSFTRIRTGPEPAMAFADGPPCETAAEPIAIPAGFRTESQF</sequence>
<name>A0ABD5QRX0_9EURY</name>
<dbReference type="PANTHER" id="PTHR17985:SF8">
    <property type="entry name" value="TRANSPORT AND GOLGI ORGANIZATION PROTEIN 2 HOMOLOG"/>
    <property type="match status" value="1"/>
</dbReference>
<dbReference type="Proteomes" id="UP001596145">
    <property type="component" value="Unassembled WGS sequence"/>
</dbReference>